<dbReference type="PANTHER" id="PTHR33993">
    <property type="entry name" value="GLYOXALASE-RELATED"/>
    <property type="match status" value="1"/>
</dbReference>
<accession>A0A6G9AZM0</accession>
<dbReference type="InterPro" id="IPR052164">
    <property type="entry name" value="Anthracycline_SecMetBiosynth"/>
</dbReference>
<sequence length="138" mass="15692">MLRGMANVSYWVDDMKAACKWYTELFGIDPYFQRPDEENPAYVEFRVGDYQHEVGIIDKKYMPKTAMNGPGGAILYWHVDDIQKALDRLLALGAKAHEPITERGVGFITASVIDPFGNILGIMYNRHYLDILSSTNTK</sequence>
<dbReference type="AlphaFoldDB" id="A0A6G9AZM0"/>
<dbReference type="PROSITE" id="PS51819">
    <property type="entry name" value="VOC"/>
    <property type="match status" value="1"/>
</dbReference>
<evidence type="ECO:0000313" key="3">
    <source>
        <dbReference type="Proteomes" id="UP000501802"/>
    </source>
</evidence>
<proteinExistence type="predicted"/>
<dbReference type="EMBL" id="CP050063">
    <property type="protein sequence ID" value="QIP17931.1"/>
    <property type="molecule type" value="Genomic_DNA"/>
</dbReference>
<evidence type="ECO:0000313" key="2">
    <source>
        <dbReference type="EMBL" id="QIP17931.1"/>
    </source>
</evidence>
<dbReference type="InterPro" id="IPR004360">
    <property type="entry name" value="Glyas_Fos-R_dOase_dom"/>
</dbReference>
<reference evidence="2 3" key="1">
    <citation type="submission" date="2020-03" db="EMBL/GenBank/DDBJ databases">
        <authorList>
            <person name="Kim M.K."/>
        </authorList>
    </citation>
    <scope>NUCLEOTIDE SEQUENCE [LARGE SCALE GENOMIC DNA]</scope>
    <source>
        <strain evidence="2 3">BT328</strain>
    </source>
</reference>
<feature type="domain" description="VOC" evidence="1">
    <location>
        <begin position="4"/>
        <end position="125"/>
    </location>
</feature>
<keyword evidence="3" id="KW-1185">Reference proteome</keyword>
<name>A0A6G9AZM0_9BACT</name>
<dbReference type="PANTHER" id="PTHR33993:SF2">
    <property type="entry name" value="VOC DOMAIN-CONTAINING PROTEIN"/>
    <property type="match status" value="1"/>
</dbReference>
<dbReference type="Gene3D" id="3.10.180.10">
    <property type="entry name" value="2,3-Dihydroxybiphenyl 1,2-Dioxygenase, domain 1"/>
    <property type="match status" value="1"/>
</dbReference>
<organism evidence="2 3">
    <name type="scientific">Spirosoma aureum</name>
    <dbReference type="NCBI Taxonomy" id="2692134"/>
    <lineage>
        <taxon>Bacteria</taxon>
        <taxon>Pseudomonadati</taxon>
        <taxon>Bacteroidota</taxon>
        <taxon>Cytophagia</taxon>
        <taxon>Cytophagales</taxon>
        <taxon>Cytophagaceae</taxon>
        <taxon>Spirosoma</taxon>
    </lineage>
</organism>
<dbReference type="InterPro" id="IPR037523">
    <property type="entry name" value="VOC_core"/>
</dbReference>
<dbReference type="Proteomes" id="UP000501802">
    <property type="component" value="Chromosome"/>
</dbReference>
<dbReference type="KEGG" id="spib:G8759_23150"/>
<dbReference type="SUPFAM" id="SSF54593">
    <property type="entry name" value="Glyoxalase/Bleomycin resistance protein/Dihydroxybiphenyl dioxygenase"/>
    <property type="match status" value="1"/>
</dbReference>
<gene>
    <name evidence="2" type="ORF">G8759_23150</name>
</gene>
<protein>
    <submittedName>
        <fullName evidence="2">VOC family protein</fullName>
    </submittedName>
</protein>
<dbReference type="Pfam" id="PF00903">
    <property type="entry name" value="Glyoxalase"/>
    <property type="match status" value="1"/>
</dbReference>
<evidence type="ECO:0000259" key="1">
    <source>
        <dbReference type="PROSITE" id="PS51819"/>
    </source>
</evidence>
<dbReference type="InterPro" id="IPR029068">
    <property type="entry name" value="Glyas_Bleomycin-R_OHBP_Dase"/>
</dbReference>